<keyword evidence="3" id="KW-1185">Reference proteome</keyword>
<evidence type="ECO:0000313" key="3">
    <source>
        <dbReference type="Proteomes" id="UP000035009"/>
    </source>
</evidence>
<dbReference type="OrthoDB" id="4369511at2"/>
<reference evidence="2 3" key="1">
    <citation type="submission" date="2013-02" db="EMBL/GenBank/DDBJ databases">
        <title>Whole genome shotgun sequence of Gordonia malaquae NBRC 108250.</title>
        <authorList>
            <person name="Yoshida I."/>
            <person name="Hosoyama A."/>
            <person name="Tsuchikane K."/>
            <person name="Ando Y."/>
            <person name="Baba S."/>
            <person name="Ohji S."/>
            <person name="Hamada M."/>
            <person name="Tamura T."/>
            <person name="Yamazoe A."/>
            <person name="Yamazaki S."/>
            <person name="Fujita N."/>
        </authorList>
    </citation>
    <scope>NUCLEOTIDE SEQUENCE [LARGE SCALE GENOMIC DNA]</scope>
    <source>
        <strain evidence="2 3">NBRC 108250</strain>
    </source>
</reference>
<dbReference type="EMBL" id="BAOP01000013">
    <property type="protein sequence ID" value="GAC80004.1"/>
    <property type="molecule type" value="Genomic_DNA"/>
</dbReference>
<name>M3VFD2_GORML</name>
<comment type="caution">
    <text evidence="2">The sequence shown here is derived from an EMBL/GenBank/DDBJ whole genome shotgun (WGS) entry which is preliminary data.</text>
</comment>
<gene>
    <name evidence="2" type="ORF">GM1_013_01410</name>
</gene>
<dbReference type="Pfam" id="PF06889">
    <property type="entry name" value="DUF1266"/>
    <property type="match status" value="1"/>
</dbReference>
<evidence type="ECO:0000259" key="1">
    <source>
        <dbReference type="Pfam" id="PF06889"/>
    </source>
</evidence>
<dbReference type="STRING" id="410332.SAMN04488550_0923"/>
<sequence>MIPRHTPLPDVPAVLRAHATSTITVDPRGPLYDDLAQALALGAVVRVDEHQPWNSLDVADVSTYSARVFLAEHGINSADDWTAALGEALNPSGNDIDSVLGFRADLMRTGETPTTGRWRAEMHEWLHDTDQTDDAHDAVDRIITAVDDIETMFTSAGLLEPGIKIRSVAGHRLSWAVSVARWGSSSGYGDYQAVRQALLAVRDLAGRHFVDWNEYAASTIAGFALEADDHTAAITTYLPPVATLLVAADSPWRNLTFPTDLDFAL</sequence>
<feature type="domain" description="DUF1266" evidence="1">
    <location>
        <begin position="75"/>
        <end position="256"/>
    </location>
</feature>
<dbReference type="Proteomes" id="UP000035009">
    <property type="component" value="Unassembled WGS sequence"/>
</dbReference>
<dbReference type="InterPro" id="IPR009677">
    <property type="entry name" value="DUF1266"/>
</dbReference>
<organism evidence="2 3">
    <name type="scientific">Gordonia malaquae NBRC 108250</name>
    <dbReference type="NCBI Taxonomy" id="1223542"/>
    <lineage>
        <taxon>Bacteria</taxon>
        <taxon>Bacillati</taxon>
        <taxon>Actinomycetota</taxon>
        <taxon>Actinomycetes</taxon>
        <taxon>Mycobacteriales</taxon>
        <taxon>Gordoniaceae</taxon>
        <taxon>Gordonia</taxon>
    </lineage>
</organism>
<dbReference type="eggNOG" id="ENOG5030WDI">
    <property type="taxonomic scope" value="Bacteria"/>
</dbReference>
<evidence type="ECO:0000313" key="2">
    <source>
        <dbReference type="EMBL" id="GAC80004.1"/>
    </source>
</evidence>
<proteinExistence type="predicted"/>
<accession>M3VFD2</accession>
<dbReference type="AlphaFoldDB" id="M3VFD2"/>
<dbReference type="RefSeq" id="WP_008378715.1">
    <property type="nucleotide sequence ID" value="NZ_BAOP01000013.1"/>
</dbReference>
<protein>
    <recommendedName>
        <fullName evidence="1">DUF1266 domain-containing protein</fullName>
    </recommendedName>
</protein>